<sequence>MFNVYLDGVYDSTHQTFTSACRYARQQAVKHQQSYYTVFEAGDEGEEMMLLDGERATLQGVPDYIIAPHVVTMQTDTGRKAGLAKLASLIAASGKPIRGH</sequence>
<protein>
    <submittedName>
        <fullName evidence="1">Uncharacterized protein</fullName>
    </submittedName>
</protein>
<dbReference type="EMBL" id="JH651384">
    <property type="protein sequence ID" value="EIJ36032.1"/>
    <property type="molecule type" value="Genomic_DNA"/>
</dbReference>
<dbReference type="OrthoDB" id="5625468at2"/>
<organism evidence="1 2">
    <name type="scientific">Thiothrix nivea (strain ATCC 35100 / DSM 5205 / JP2)</name>
    <dbReference type="NCBI Taxonomy" id="870187"/>
    <lineage>
        <taxon>Bacteria</taxon>
        <taxon>Pseudomonadati</taxon>
        <taxon>Pseudomonadota</taxon>
        <taxon>Gammaproteobacteria</taxon>
        <taxon>Thiotrichales</taxon>
        <taxon>Thiotrichaceae</taxon>
        <taxon>Thiothrix</taxon>
    </lineage>
</organism>
<evidence type="ECO:0000313" key="1">
    <source>
        <dbReference type="EMBL" id="EIJ36032.1"/>
    </source>
</evidence>
<dbReference type="AlphaFoldDB" id="A0A656HIL1"/>
<evidence type="ECO:0000313" key="2">
    <source>
        <dbReference type="Proteomes" id="UP000005317"/>
    </source>
</evidence>
<dbReference type="Proteomes" id="UP000005317">
    <property type="component" value="Unassembled WGS sequence"/>
</dbReference>
<dbReference type="RefSeq" id="WP_002709923.1">
    <property type="nucleotide sequence ID" value="NZ_JH651384.1"/>
</dbReference>
<reference evidence="2" key="1">
    <citation type="journal article" date="2011" name="Stand. Genomic Sci.">
        <title>Genome sequence of the filamentous, gliding Thiothrix nivea neotype strain (JP2(T)).</title>
        <authorList>
            <person name="Lapidus A."/>
            <person name="Nolan M."/>
            <person name="Lucas S."/>
            <person name="Glavina Del Rio T."/>
            <person name="Tice H."/>
            <person name="Cheng J.F."/>
            <person name="Tapia R."/>
            <person name="Han C."/>
            <person name="Goodwin L."/>
            <person name="Pitluck S."/>
            <person name="Liolios K."/>
            <person name="Pagani I."/>
            <person name="Ivanova N."/>
            <person name="Huntemann M."/>
            <person name="Mavromatis K."/>
            <person name="Mikhailova N."/>
            <person name="Pati A."/>
            <person name="Chen A."/>
            <person name="Palaniappan K."/>
            <person name="Land M."/>
            <person name="Brambilla E.M."/>
            <person name="Rohde M."/>
            <person name="Abt B."/>
            <person name="Verbarg S."/>
            <person name="Goker M."/>
            <person name="Bristow J."/>
            <person name="Eisen J.A."/>
            <person name="Markowitz V."/>
            <person name="Hugenholtz P."/>
            <person name="Kyrpides N.C."/>
            <person name="Klenk H.P."/>
            <person name="Woyke T."/>
        </authorList>
    </citation>
    <scope>NUCLEOTIDE SEQUENCE [LARGE SCALE GENOMIC DNA]</scope>
    <source>
        <strain evidence="2">ATCC 35100 / DSM 5205 / JP2</strain>
    </source>
</reference>
<proteinExistence type="predicted"/>
<accession>A0A656HIL1</accession>
<keyword evidence="2" id="KW-1185">Reference proteome</keyword>
<gene>
    <name evidence="1" type="ORF">Thini_3524</name>
</gene>
<name>A0A656HIL1_THINJ</name>